<comment type="caution">
    <text evidence="6">The sequence shown here is derived from an EMBL/GenBank/DDBJ whole genome shotgun (WGS) entry which is preliminary data.</text>
</comment>
<sequence>MDGRIIAIGCSTGGPRALKTIIPYLPADFPAAILVVQHMKKLHTQQLAMQLDRLSHLEVKEAEAGDRILAGRVLLAPGGMHMVAGMGKRVTLLDTDPVNFVKPSVDVLFESVATVYGERSIGVVLTGIGHDGAEGARLIRTAGGRVIAEDQSTCVIFGMPKAVIDDKLAHEIQPLQHIAPRLKSLTKPQQ</sequence>
<dbReference type="PATRIC" id="fig|1429438.4.peg.4034"/>
<feature type="active site" evidence="4">
    <location>
        <position position="11"/>
    </location>
</feature>
<dbReference type="PANTHER" id="PTHR42872:SF3">
    <property type="entry name" value="PROTEIN-GLUTAMATE METHYLESTERASE_PROTEIN-GLUTAMINE GLUTAMINASE 1"/>
    <property type="match status" value="1"/>
</dbReference>
<evidence type="ECO:0000256" key="3">
    <source>
        <dbReference type="ARBA" id="ARBA00048267"/>
    </source>
</evidence>
<dbReference type="GO" id="GO:0006935">
    <property type="term" value="P:chemotaxis"/>
    <property type="evidence" value="ECO:0007669"/>
    <property type="project" value="UniProtKB-UniRule"/>
</dbReference>
<dbReference type="InterPro" id="IPR000673">
    <property type="entry name" value="Sig_transdc_resp-reg_Me-estase"/>
</dbReference>
<feature type="active site" evidence="4">
    <location>
        <position position="38"/>
    </location>
</feature>
<evidence type="ECO:0000256" key="2">
    <source>
        <dbReference type="ARBA" id="ARBA00039140"/>
    </source>
</evidence>
<proteinExistence type="predicted"/>
<dbReference type="GO" id="GO:0005737">
    <property type="term" value="C:cytoplasm"/>
    <property type="evidence" value="ECO:0007669"/>
    <property type="project" value="InterPro"/>
</dbReference>
<dbReference type="EMBL" id="AZHW01000600">
    <property type="protein sequence ID" value="ETW97949.1"/>
    <property type="molecule type" value="Genomic_DNA"/>
</dbReference>
<comment type="catalytic activity">
    <reaction evidence="3">
        <text>[protein]-L-glutamate 5-O-methyl ester + H2O = L-glutamyl-[protein] + methanol + H(+)</text>
        <dbReference type="Rhea" id="RHEA:23236"/>
        <dbReference type="Rhea" id="RHEA-COMP:10208"/>
        <dbReference type="Rhea" id="RHEA-COMP:10311"/>
        <dbReference type="ChEBI" id="CHEBI:15377"/>
        <dbReference type="ChEBI" id="CHEBI:15378"/>
        <dbReference type="ChEBI" id="CHEBI:17790"/>
        <dbReference type="ChEBI" id="CHEBI:29973"/>
        <dbReference type="ChEBI" id="CHEBI:82795"/>
        <dbReference type="EC" id="3.1.1.61"/>
    </reaction>
</comment>
<dbReference type="PROSITE" id="PS50122">
    <property type="entry name" value="CHEB"/>
    <property type="match status" value="1"/>
</dbReference>
<evidence type="ECO:0000256" key="4">
    <source>
        <dbReference type="PROSITE-ProRule" id="PRU00050"/>
    </source>
</evidence>
<dbReference type="InterPro" id="IPR035909">
    <property type="entry name" value="CheB_C"/>
</dbReference>
<dbReference type="Proteomes" id="UP000019141">
    <property type="component" value="Unassembled WGS sequence"/>
</dbReference>
<keyword evidence="1 4" id="KW-0378">Hydrolase</keyword>
<accession>W4LJ66</accession>
<protein>
    <recommendedName>
        <fullName evidence="2">protein-glutamate methylesterase</fullName>
        <ecNumber evidence="2">3.1.1.61</ecNumber>
    </recommendedName>
</protein>
<dbReference type="AlphaFoldDB" id="W4LJ66"/>
<dbReference type="PANTHER" id="PTHR42872">
    <property type="entry name" value="PROTEIN-GLUTAMATE METHYLESTERASE/PROTEIN-GLUTAMINE GLUTAMINASE"/>
    <property type="match status" value="1"/>
</dbReference>
<keyword evidence="7" id="KW-1185">Reference proteome</keyword>
<gene>
    <name evidence="6" type="ORF">ETSY1_20775</name>
</gene>
<evidence type="ECO:0000256" key="1">
    <source>
        <dbReference type="ARBA" id="ARBA00022801"/>
    </source>
</evidence>
<dbReference type="HOGENOM" id="CLU_000445_51_2_7"/>
<keyword evidence="4" id="KW-0145">Chemotaxis</keyword>
<organism evidence="6 7">
    <name type="scientific">Entotheonella factor</name>
    <dbReference type="NCBI Taxonomy" id="1429438"/>
    <lineage>
        <taxon>Bacteria</taxon>
        <taxon>Pseudomonadati</taxon>
        <taxon>Nitrospinota/Tectimicrobiota group</taxon>
        <taxon>Candidatus Tectimicrobiota</taxon>
        <taxon>Candidatus Entotheonellia</taxon>
        <taxon>Candidatus Entotheonellales</taxon>
        <taxon>Candidatus Entotheonellaceae</taxon>
        <taxon>Candidatus Entotheonella</taxon>
    </lineage>
</organism>
<evidence type="ECO:0000313" key="6">
    <source>
        <dbReference type="EMBL" id="ETW97949.1"/>
    </source>
</evidence>
<feature type="active site" evidence="4">
    <location>
        <position position="131"/>
    </location>
</feature>
<dbReference type="GO" id="GO:0008984">
    <property type="term" value="F:protein-glutamate methylesterase activity"/>
    <property type="evidence" value="ECO:0007669"/>
    <property type="project" value="UniProtKB-EC"/>
</dbReference>
<dbReference type="GO" id="GO:0000156">
    <property type="term" value="F:phosphorelay response regulator activity"/>
    <property type="evidence" value="ECO:0007669"/>
    <property type="project" value="InterPro"/>
</dbReference>
<name>W4LJ66_ENTF1</name>
<dbReference type="CDD" id="cd16432">
    <property type="entry name" value="CheB_Rec"/>
    <property type="match status" value="1"/>
</dbReference>
<dbReference type="EC" id="3.1.1.61" evidence="2"/>
<dbReference type="Pfam" id="PF01339">
    <property type="entry name" value="CheB_methylest"/>
    <property type="match status" value="1"/>
</dbReference>
<feature type="domain" description="CheB-type methylesterase" evidence="5">
    <location>
        <begin position="1"/>
        <end position="189"/>
    </location>
</feature>
<dbReference type="SUPFAM" id="SSF52738">
    <property type="entry name" value="Methylesterase CheB, C-terminal domain"/>
    <property type="match status" value="1"/>
</dbReference>
<reference evidence="6 7" key="1">
    <citation type="journal article" date="2014" name="Nature">
        <title>An environmental bacterial taxon with a large and distinct metabolic repertoire.</title>
        <authorList>
            <person name="Wilson M.C."/>
            <person name="Mori T."/>
            <person name="Ruckert C."/>
            <person name="Uria A.R."/>
            <person name="Helf M.J."/>
            <person name="Takada K."/>
            <person name="Gernert C."/>
            <person name="Steffens U.A."/>
            <person name="Heycke N."/>
            <person name="Schmitt S."/>
            <person name="Rinke C."/>
            <person name="Helfrich E.J."/>
            <person name="Brachmann A.O."/>
            <person name="Gurgui C."/>
            <person name="Wakimoto T."/>
            <person name="Kracht M."/>
            <person name="Crusemann M."/>
            <person name="Hentschel U."/>
            <person name="Abe I."/>
            <person name="Matsunaga S."/>
            <person name="Kalinowski J."/>
            <person name="Takeyama H."/>
            <person name="Piel J."/>
        </authorList>
    </citation>
    <scope>NUCLEOTIDE SEQUENCE [LARGE SCALE GENOMIC DNA]</scope>
    <source>
        <strain evidence="7">TSY1</strain>
    </source>
</reference>
<evidence type="ECO:0000313" key="7">
    <source>
        <dbReference type="Proteomes" id="UP000019141"/>
    </source>
</evidence>
<evidence type="ECO:0000259" key="5">
    <source>
        <dbReference type="PROSITE" id="PS50122"/>
    </source>
</evidence>
<dbReference type="Gene3D" id="3.40.50.180">
    <property type="entry name" value="Methylesterase CheB, C-terminal domain"/>
    <property type="match status" value="1"/>
</dbReference>